<reference evidence="5 6" key="1">
    <citation type="submission" date="2019-12" db="EMBL/GenBank/DDBJ databases">
        <title>Complete genome sequence of Algicella marina strain 9Alg 56(T) isolated from the red alga Tichocarpus crinitus.</title>
        <authorList>
            <person name="Kim S.-G."/>
            <person name="Nedashkovskaya O.I."/>
        </authorList>
    </citation>
    <scope>NUCLEOTIDE SEQUENCE [LARGE SCALE GENOMIC DNA]</scope>
    <source>
        <strain evidence="5 6">9Alg 56</strain>
    </source>
</reference>
<dbReference type="Pfam" id="PF00392">
    <property type="entry name" value="GntR"/>
    <property type="match status" value="1"/>
</dbReference>
<dbReference type="InterPro" id="IPR008920">
    <property type="entry name" value="TF_FadR/GntR_C"/>
</dbReference>
<sequence length="238" mass="27034">MSLTEQLGILEADRLPGSLVPDDGSLPQQIAAVIRHRIIHDEIKPGKPIRERQLAEELQVSRTPLRDALKILALEKLVEHIPNKGAVVIDHSPDDISDMLLVYIELDGLGGRLACRVGTEADFLRVERQIHRMESATRDNDRIAYFRANQAFHLAIVAASRSSCTIEFHANLNLRLHRVRYLSILKNHQWMDRSDDHSKLLSALRARDAAAYSEIQQRHFSVAWHLVDAWTNRAPEGE</sequence>
<dbReference type="InterPro" id="IPR011711">
    <property type="entry name" value="GntR_C"/>
</dbReference>
<name>A0A6P1T296_9RHOB</name>
<gene>
    <name evidence="5" type="ORF">GO499_09605</name>
</gene>
<dbReference type="InterPro" id="IPR036390">
    <property type="entry name" value="WH_DNA-bd_sf"/>
</dbReference>
<feature type="domain" description="HTH gntR-type" evidence="4">
    <location>
        <begin position="24"/>
        <end position="91"/>
    </location>
</feature>
<dbReference type="CDD" id="cd07377">
    <property type="entry name" value="WHTH_GntR"/>
    <property type="match status" value="1"/>
</dbReference>
<dbReference type="SUPFAM" id="SSF48008">
    <property type="entry name" value="GntR ligand-binding domain-like"/>
    <property type="match status" value="1"/>
</dbReference>
<dbReference type="SMART" id="SM00895">
    <property type="entry name" value="FCD"/>
    <property type="match status" value="1"/>
</dbReference>
<keyword evidence="2" id="KW-0238">DNA-binding</keyword>
<evidence type="ECO:0000259" key="4">
    <source>
        <dbReference type="PROSITE" id="PS50949"/>
    </source>
</evidence>
<dbReference type="AlphaFoldDB" id="A0A6P1T296"/>
<keyword evidence="6" id="KW-1185">Reference proteome</keyword>
<dbReference type="GO" id="GO:0003700">
    <property type="term" value="F:DNA-binding transcription factor activity"/>
    <property type="evidence" value="ECO:0007669"/>
    <property type="project" value="InterPro"/>
</dbReference>
<dbReference type="KEGG" id="amaq:GO499_09605"/>
<evidence type="ECO:0000256" key="3">
    <source>
        <dbReference type="ARBA" id="ARBA00023163"/>
    </source>
</evidence>
<dbReference type="RefSeq" id="WP_161861990.1">
    <property type="nucleotide sequence ID" value="NZ_CP046620.1"/>
</dbReference>
<evidence type="ECO:0000313" key="5">
    <source>
        <dbReference type="EMBL" id="QHQ35429.1"/>
    </source>
</evidence>
<dbReference type="InterPro" id="IPR036388">
    <property type="entry name" value="WH-like_DNA-bd_sf"/>
</dbReference>
<dbReference type="InterPro" id="IPR000524">
    <property type="entry name" value="Tscrpt_reg_HTH_GntR"/>
</dbReference>
<dbReference type="SUPFAM" id="SSF46785">
    <property type="entry name" value="Winged helix' DNA-binding domain"/>
    <property type="match status" value="1"/>
</dbReference>
<evidence type="ECO:0000256" key="2">
    <source>
        <dbReference type="ARBA" id="ARBA00023125"/>
    </source>
</evidence>
<accession>A0A6P1T296</accession>
<keyword evidence="1" id="KW-0805">Transcription regulation</keyword>
<dbReference type="PANTHER" id="PTHR43537">
    <property type="entry name" value="TRANSCRIPTIONAL REGULATOR, GNTR FAMILY"/>
    <property type="match status" value="1"/>
</dbReference>
<protein>
    <submittedName>
        <fullName evidence="5">FCD domain-containing protein</fullName>
    </submittedName>
</protein>
<dbReference type="SMART" id="SM00345">
    <property type="entry name" value="HTH_GNTR"/>
    <property type="match status" value="1"/>
</dbReference>
<evidence type="ECO:0000313" key="6">
    <source>
        <dbReference type="Proteomes" id="UP000464495"/>
    </source>
</evidence>
<dbReference type="Gene3D" id="1.10.10.10">
    <property type="entry name" value="Winged helix-like DNA-binding domain superfamily/Winged helix DNA-binding domain"/>
    <property type="match status" value="1"/>
</dbReference>
<dbReference type="PANTHER" id="PTHR43537:SF50">
    <property type="entry name" value="TRANSCRIPTIONAL REGULATORY PROTEIN"/>
    <property type="match status" value="1"/>
</dbReference>
<proteinExistence type="predicted"/>
<dbReference type="Pfam" id="PF07729">
    <property type="entry name" value="FCD"/>
    <property type="match status" value="1"/>
</dbReference>
<dbReference type="PROSITE" id="PS50949">
    <property type="entry name" value="HTH_GNTR"/>
    <property type="match status" value="1"/>
</dbReference>
<dbReference type="GO" id="GO:0003677">
    <property type="term" value="F:DNA binding"/>
    <property type="evidence" value="ECO:0007669"/>
    <property type="project" value="UniProtKB-KW"/>
</dbReference>
<dbReference type="Gene3D" id="1.20.120.530">
    <property type="entry name" value="GntR ligand-binding domain-like"/>
    <property type="match status" value="1"/>
</dbReference>
<keyword evidence="3" id="KW-0804">Transcription</keyword>
<dbReference type="EMBL" id="CP046620">
    <property type="protein sequence ID" value="QHQ35429.1"/>
    <property type="molecule type" value="Genomic_DNA"/>
</dbReference>
<evidence type="ECO:0000256" key="1">
    <source>
        <dbReference type="ARBA" id="ARBA00023015"/>
    </source>
</evidence>
<organism evidence="5 6">
    <name type="scientific">Algicella marina</name>
    <dbReference type="NCBI Taxonomy" id="2683284"/>
    <lineage>
        <taxon>Bacteria</taxon>
        <taxon>Pseudomonadati</taxon>
        <taxon>Pseudomonadota</taxon>
        <taxon>Alphaproteobacteria</taxon>
        <taxon>Rhodobacterales</taxon>
        <taxon>Paracoccaceae</taxon>
        <taxon>Algicella</taxon>
    </lineage>
</organism>
<dbReference type="Proteomes" id="UP000464495">
    <property type="component" value="Chromosome"/>
</dbReference>